<organism evidence="1 2">
    <name type="scientific">Acetobacter cerevisiae</name>
    <dbReference type="NCBI Taxonomy" id="178900"/>
    <lineage>
        <taxon>Bacteria</taxon>
        <taxon>Pseudomonadati</taxon>
        <taxon>Pseudomonadota</taxon>
        <taxon>Alphaproteobacteria</taxon>
        <taxon>Acetobacterales</taxon>
        <taxon>Acetobacteraceae</taxon>
        <taxon>Acetobacter</taxon>
    </lineage>
</organism>
<reference evidence="1 2" key="1">
    <citation type="submission" date="2022-06" db="EMBL/GenBank/DDBJ databases">
        <title>Acetobacer genomes from food samples.</title>
        <authorList>
            <person name="Sombolestani A."/>
        </authorList>
    </citation>
    <scope>NUCLEOTIDE SEQUENCE [LARGE SCALE GENOMIC DNA]</scope>
    <source>
        <strain evidence="1 2">R-83281</strain>
    </source>
</reference>
<dbReference type="RefSeq" id="WP_253551282.1">
    <property type="nucleotide sequence ID" value="NZ_JAMYZR010000032.1"/>
</dbReference>
<evidence type="ECO:0000313" key="1">
    <source>
        <dbReference type="EMBL" id="MCP1246835.1"/>
    </source>
</evidence>
<sequence>MTQDDWENIQWARVGLLGRVMAEVIKRLPDQDKAEILALIDGHTKAADQLNTGLVKPEAKLEYAVEEILHAEAQAAEELANMIRTPHDHLMTPKASQK</sequence>
<name>A0ABT1EY09_9PROT</name>
<comment type="caution">
    <text evidence="1">The sequence shown here is derived from an EMBL/GenBank/DDBJ whole genome shotgun (WGS) entry which is preliminary data.</text>
</comment>
<dbReference type="Proteomes" id="UP001523543">
    <property type="component" value="Unassembled WGS sequence"/>
</dbReference>
<gene>
    <name evidence="1" type="ORF">NKW54_12930</name>
</gene>
<accession>A0ABT1EY09</accession>
<evidence type="ECO:0000313" key="2">
    <source>
        <dbReference type="Proteomes" id="UP001523543"/>
    </source>
</evidence>
<keyword evidence="2" id="KW-1185">Reference proteome</keyword>
<protein>
    <submittedName>
        <fullName evidence="1">Uncharacterized protein</fullName>
    </submittedName>
</protein>
<dbReference type="EMBL" id="JAMYZR010000032">
    <property type="protein sequence ID" value="MCP1246835.1"/>
    <property type="molecule type" value="Genomic_DNA"/>
</dbReference>
<proteinExistence type="predicted"/>